<organism evidence="1 2">
    <name type="scientific">Pseudomonas laurentiana</name>
    <dbReference type="NCBI Taxonomy" id="2364649"/>
    <lineage>
        <taxon>Bacteria</taxon>
        <taxon>Pseudomonadati</taxon>
        <taxon>Pseudomonadota</taxon>
        <taxon>Gammaproteobacteria</taxon>
        <taxon>Pseudomonadales</taxon>
        <taxon>Pseudomonadaceae</taxon>
        <taxon>Pseudomonas</taxon>
    </lineage>
</organism>
<dbReference type="InterPro" id="IPR045662">
    <property type="entry name" value="DUF6388"/>
</dbReference>
<dbReference type="EMBL" id="JAAHBT010000135">
    <property type="protein sequence ID" value="NES10511.1"/>
    <property type="molecule type" value="Genomic_DNA"/>
</dbReference>
<reference evidence="1 2" key="1">
    <citation type="submission" date="2020-02" db="EMBL/GenBank/DDBJ databases">
        <title>Broccoli isolated Pseudomonas sp.</title>
        <authorList>
            <person name="Fujikawa T."/>
            <person name="Sawada H."/>
        </authorList>
    </citation>
    <scope>NUCLEOTIDE SEQUENCE [LARGE SCALE GENOMIC DNA]</scope>
    <source>
        <strain evidence="1 2">JCM 32154</strain>
    </source>
</reference>
<dbReference type="AlphaFoldDB" id="A0A6I5RSE4"/>
<sequence length="101" mass="11541">MIAKELRQAVALERFAEANPQLLAEMAQLSEHDQAQQIQWAFEDEAEMQGLQPWELALQLIAESPEELQAMRLEVHREVAEALGMGWEEYCGFNELDETAP</sequence>
<accession>A0A6I5RSE4</accession>
<gene>
    <name evidence="1" type="ORF">G3O07_13460</name>
</gene>
<keyword evidence="2" id="KW-1185">Reference proteome</keyword>
<evidence type="ECO:0008006" key="3">
    <source>
        <dbReference type="Google" id="ProtNLM"/>
    </source>
</evidence>
<protein>
    <recommendedName>
        <fullName evidence="3">Dephospho-CoA kinase</fullName>
    </recommendedName>
</protein>
<dbReference type="Proteomes" id="UP000471751">
    <property type="component" value="Unassembled WGS sequence"/>
</dbReference>
<proteinExistence type="predicted"/>
<dbReference type="Pfam" id="PF19925">
    <property type="entry name" value="DUF6388"/>
    <property type="match status" value="1"/>
</dbReference>
<evidence type="ECO:0000313" key="2">
    <source>
        <dbReference type="Proteomes" id="UP000471751"/>
    </source>
</evidence>
<dbReference type="RefSeq" id="WP_163936746.1">
    <property type="nucleotide sequence ID" value="NZ_BMQU01000004.1"/>
</dbReference>
<name>A0A6I5RSE4_9PSED</name>
<comment type="caution">
    <text evidence="1">The sequence shown here is derived from an EMBL/GenBank/DDBJ whole genome shotgun (WGS) entry which is preliminary data.</text>
</comment>
<evidence type="ECO:0000313" key="1">
    <source>
        <dbReference type="EMBL" id="NES10511.1"/>
    </source>
</evidence>